<dbReference type="AlphaFoldDB" id="A0A0M0JLP5"/>
<feature type="compositionally biased region" description="Basic and acidic residues" evidence="1">
    <location>
        <begin position="424"/>
        <end position="464"/>
    </location>
</feature>
<organism evidence="2 3">
    <name type="scientific">Chrysochromulina tobinii</name>
    <dbReference type="NCBI Taxonomy" id="1460289"/>
    <lineage>
        <taxon>Eukaryota</taxon>
        <taxon>Haptista</taxon>
        <taxon>Haptophyta</taxon>
        <taxon>Prymnesiophyceae</taxon>
        <taxon>Prymnesiales</taxon>
        <taxon>Chrysochromulinaceae</taxon>
        <taxon>Chrysochromulina</taxon>
    </lineage>
</organism>
<evidence type="ECO:0000256" key="1">
    <source>
        <dbReference type="SAM" id="MobiDB-lite"/>
    </source>
</evidence>
<gene>
    <name evidence="2" type="ORF">Ctob_000785</name>
</gene>
<evidence type="ECO:0000313" key="2">
    <source>
        <dbReference type="EMBL" id="KOO27481.1"/>
    </source>
</evidence>
<reference evidence="3" key="1">
    <citation type="journal article" date="2015" name="PLoS Genet.">
        <title>Genome Sequence and Transcriptome Analyses of Chrysochromulina tobin: Metabolic Tools for Enhanced Algal Fitness in the Prominent Order Prymnesiales (Haptophyceae).</title>
        <authorList>
            <person name="Hovde B.T."/>
            <person name="Deodato C.R."/>
            <person name="Hunsperger H.M."/>
            <person name="Ryken S.A."/>
            <person name="Yost W."/>
            <person name="Jha R.K."/>
            <person name="Patterson J."/>
            <person name="Monnat R.J. Jr."/>
            <person name="Barlow S.B."/>
            <person name="Starkenburg S.R."/>
            <person name="Cattolico R.A."/>
        </authorList>
    </citation>
    <scope>NUCLEOTIDE SEQUENCE</scope>
    <source>
        <strain evidence="3">CCMP291</strain>
    </source>
</reference>
<comment type="caution">
    <text evidence="2">The sequence shown here is derived from an EMBL/GenBank/DDBJ whole genome shotgun (WGS) entry which is preliminary data.</text>
</comment>
<dbReference type="Proteomes" id="UP000037460">
    <property type="component" value="Unassembled WGS sequence"/>
</dbReference>
<feature type="region of interest" description="Disordered" evidence="1">
    <location>
        <begin position="479"/>
        <end position="498"/>
    </location>
</feature>
<dbReference type="OrthoDB" id="6092at2759"/>
<keyword evidence="3" id="KW-1185">Reference proteome</keyword>
<feature type="region of interest" description="Disordered" evidence="1">
    <location>
        <begin position="1"/>
        <end position="23"/>
    </location>
</feature>
<feature type="region of interest" description="Disordered" evidence="1">
    <location>
        <begin position="419"/>
        <end position="464"/>
    </location>
</feature>
<evidence type="ECO:0000313" key="3">
    <source>
        <dbReference type="Proteomes" id="UP000037460"/>
    </source>
</evidence>
<name>A0A0M0JLP5_9EUKA</name>
<sequence>MGGGEKSRLSQSEQARARAEKLAARAEQRKTAVVAAKESHRIAPEWLRSTVVSFQDRATLLGDNDPMIERCRFHEERLATIIHKIDGEVLPAGCADGLRDDLEYLLELLADPEANIEALEAMHDRALYEELRTTVPAEVPPASGAAEDLTDTAENAPVLLMIQLDFAESVEEIRQALLAAMPLLHTLDPQDTIPLRLAADAARERLKRVKAAQQAEARIADAARAEQRARVSVSADAAMSASRSVNVNVNVNVKPARDGAQDGAEEASQVGDGRIVLNHSTHCEGLQIVLRRLCKGHLVKTCVPGRLHQVASHVPAFEMRVQRVAAATASSESESGGSGADVTLTERVKCVARNGRTAQDVELILKPQLMVSLVELEEAIEHAIRPPREAEASSYDKLPDGGGRLNLSSAEIAEQRQQVLHSKLKAEHERQRATQRGREREQLEREKERKLASSAAARERGLSIKDHAKQWAAVEAGDLSSGKYWGGGRSKREVGSFD</sequence>
<proteinExistence type="predicted"/>
<accession>A0A0M0JLP5</accession>
<protein>
    <submittedName>
        <fullName evidence="2">Metal-binding protein</fullName>
    </submittedName>
</protein>
<dbReference type="EMBL" id="JWZX01002709">
    <property type="protein sequence ID" value="KOO27481.1"/>
    <property type="molecule type" value="Genomic_DNA"/>
</dbReference>